<proteinExistence type="predicted"/>
<dbReference type="EMBL" id="KQ417147">
    <property type="protein sequence ID" value="KOF93498.1"/>
    <property type="molecule type" value="Genomic_DNA"/>
</dbReference>
<accession>A0A0L8HW92</accession>
<dbReference type="AlphaFoldDB" id="A0A0L8HW92"/>
<evidence type="ECO:0000256" key="1">
    <source>
        <dbReference type="SAM" id="Phobius"/>
    </source>
</evidence>
<organism evidence="2">
    <name type="scientific">Octopus bimaculoides</name>
    <name type="common">California two-spotted octopus</name>
    <dbReference type="NCBI Taxonomy" id="37653"/>
    <lineage>
        <taxon>Eukaryota</taxon>
        <taxon>Metazoa</taxon>
        <taxon>Spiralia</taxon>
        <taxon>Lophotrochozoa</taxon>
        <taxon>Mollusca</taxon>
        <taxon>Cephalopoda</taxon>
        <taxon>Coleoidea</taxon>
        <taxon>Octopodiformes</taxon>
        <taxon>Octopoda</taxon>
        <taxon>Incirrata</taxon>
        <taxon>Octopodidae</taxon>
        <taxon>Octopus</taxon>
    </lineage>
</organism>
<protein>
    <submittedName>
        <fullName evidence="2">Uncharacterized protein</fullName>
    </submittedName>
</protein>
<feature type="transmembrane region" description="Helical" evidence="1">
    <location>
        <begin position="12"/>
        <end position="30"/>
    </location>
</feature>
<keyword evidence="1" id="KW-0812">Transmembrane</keyword>
<keyword evidence="1" id="KW-1133">Transmembrane helix</keyword>
<keyword evidence="1" id="KW-0472">Membrane</keyword>
<reference evidence="2" key="1">
    <citation type="submission" date="2015-07" db="EMBL/GenBank/DDBJ databases">
        <title>MeaNS - Measles Nucleotide Surveillance Program.</title>
        <authorList>
            <person name="Tran T."/>
            <person name="Druce J."/>
        </authorList>
    </citation>
    <scope>NUCLEOTIDE SEQUENCE</scope>
    <source>
        <strain evidence="2">UCB-OBI-ISO-001</strain>
        <tissue evidence="2">Gonad</tissue>
    </source>
</reference>
<gene>
    <name evidence="2" type="ORF">OCBIM_22004313mg</name>
</gene>
<evidence type="ECO:0000313" key="2">
    <source>
        <dbReference type="EMBL" id="KOF93498.1"/>
    </source>
</evidence>
<name>A0A0L8HW92_OCTBM</name>
<sequence>MTNHYYWHDNILLRLITIISLALFNFFAIIDRASPETSGQFGYRLVVRNIYKIIPHEKRIWYNIDYVFLNFQRLQISRNNNDDTNNNNDDNNNNINDNIHDNTTLIVIKSHTSNIVRS</sequence>